<dbReference type="GO" id="GO:0016567">
    <property type="term" value="P:protein ubiquitination"/>
    <property type="evidence" value="ECO:0007669"/>
    <property type="project" value="InterPro"/>
</dbReference>
<evidence type="ECO:0000256" key="1">
    <source>
        <dbReference type="ARBA" id="ARBA00022679"/>
    </source>
</evidence>
<dbReference type="GO" id="GO:0008270">
    <property type="term" value="F:zinc ion binding"/>
    <property type="evidence" value="ECO:0007669"/>
    <property type="project" value="UniProtKB-KW"/>
</dbReference>
<dbReference type="SUPFAM" id="SSF57850">
    <property type="entry name" value="RING/U-box"/>
    <property type="match status" value="1"/>
</dbReference>
<proteinExistence type="predicted"/>
<reference evidence="10" key="1">
    <citation type="journal article" date="2020" name="Stud. Mycol.">
        <title>101 Dothideomycetes genomes: a test case for predicting lifestyles and emergence of pathogens.</title>
        <authorList>
            <person name="Haridas S."/>
            <person name="Albert R."/>
            <person name="Binder M."/>
            <person name="Bloem J."/>
            <person name="Labutti K."/>
            <person name="Salamov A."/>
            <person name="Andreopoulos B."/>
            <person name="Baker S."/>
            <person name="Barry K."/>
            <person name="Bills G."/>
            <person name="Bluhm B."/>
            <person name="Cannon C."/>
            <person name="Castanera R."/>
            <person name="Culley D."/>
            <person name="Daum C."/>
            <person name="Ezra D."/>
            <person name="Gonzalez J."/>
            <person name="Henrissat B."/>
            <person name="Kuo A."/>
            <person name="Liang C."/>
            <person name="Lipzen A."/>
            <person name="Lutzoni F."/>
            <person name="Magnuson J."/>
            <person name="Mondo S."/>
            <person name="Nolan M."/>
            <person name="Ohm R."/>
            <person name="Pangilinan J."/>
            <person name="Park H.-J."/>
            <person name="Ramirez L."/>
            <person name="Alfaro M."/>
            <person name="Sun H."/>
            <person name="Tritt A."/>
            <person name="Yoshinaga Y."/>
            <person name="Zwiers L.-H."/>
            <person name="Turgeon B."/>
            <person name="Goodwin S."/>
            <person name="Spatafora J."/>
            <person name="Crous P."/>
            <person name="Grigoriev I."/>
        </authorList>
    </citation>
    <scope>NUCLEOTIDE SEQUENCE</scope>
    <source>
        <strain evidence="10">CBS 130266</strain>
    </source>
</reference>
<dbReference type="PROSITE" id="PS51873">
    <property type="entry name" value="TRIAD"/>
    <property type="match status" value="1"/>
</dbReference>
<evidence type="ECO:0008006" key="12">
    <source>
        <dbReference type="Google" id="ProtNLM"/>
    </source>
</evidence>
<organism evidence="10 11">
    <name type="scientific">Tothia fuscella</name>
    <dbReference type="NCBI Taxonomy" id="1048955"/>
    <lineage>
        <taxon>Eukaryota</taxon>
        <taxon>Fungi</taxon>
        <taxon>Dikarya</taxon>
        <taxon>Ascomycota</taxon>
        <taxon>Pezizomycotina</taxon>
        <taxon>Dothideomycetes</taxon>
        <taxon>Pleosporomycetidae</taxon>
        <taxon>Venturiales</taxon>
        <taxon>Cylindrosympodiaceae</taxon>
        <taxon>Tothia</taxon>
    </lineage>
</organism>
<evidence type="ECO:0000256" key="4">
    <source>
        <dbReference type="ARBA" id="ARBA00022771"/>
    </source>
</evidence>
<feature type="domain" description="RING-type" evidence="8">
    <location>
        <begin position="190"/>
        <end position="230"/>
    </location>
</feature>
<accession>A0A9P4U3E6</accession>
<evidence type="ECO:0000256" key="7">
    <source>
        <dbReference type="PROSITE-ProRule" id="PRU00175"/>
    </source>
</evidence>
<name>A0A9P4U3E6_9PEZI</name>
<evidence type="ECO:0000313" key="11">
    <source>
        <dbReference type="Proteomes" id="UP000800235"/>
    </source>
</evidence>
<dbReference type="Proteomes" id="UP000800235">
    <property type="component" value="Unassembled WGS sequence"/>
</dbReference>
<keyword evidence="2" id="KW-0479">Metal-binding</keyword>
<dbReference type="EMBL" id="MU007009">
    <property type="protein sequence ID" value="KAF2436789.1"/>
    <property type="molecule type" value="Genomic_DNA"/>
</dbReference>
<protein>
    <recommendedName>
        <fullName evidence="12">RING-type domain-containing protein</fullName>
    </recommendedName>
</protein>
<dbReference type="InterPro" id="IPR017907">
    <property type="entry name" value="Znf_RING_CS"/>
</dbReference>
<evidence type="ECO:0000259" key="8">
    <source>
        <dbReference type="PROSITE" id="PS50089"/>
    </source>
</evidence>
<dbReference type="InterPro" id="IPR044066">
    <property type="entry name" value="TRIAD_supradom"/>
</dbReference>
<comment type="caution">
    <text evidence="10">The sequence shown here is derived from an EMBL/GenBank/DDBJ whole genome shotgun (WGS) entry which is preliminary data.</text>
</comment>
<gene>
    <name evidence="10" type="ORF">EJ08DRAFT_728518</name>
</gene>
<keyword evidence="5" id="KW-0833">Ubl conjugation pathway</keyword>
<evidence type="ECO:0000256" key="3">
    <source>
        <dbReference type="ARBA" id="ARBA00022737"/>
    </source>
</evidence>
<keyword evidence="4 7" id="KW-0863">Zinc-finger</keyword>
<evidence type="ECO:0000256" key="2">
    <source>
        <dbReference type="ARBA" id="ARBA00022723"/>
    </source>
</evidence>
<dbReference type="GO" id="GO:0004842">
    <property type="term" value="F:ubiquitin-protein transferase activity"/>
    <property type="evidence" value="ECO:0007669"/>
    <property type="project" value="InterPro"/>
</dbReference>
<dbReference type="AlphaFoldDB" id="A0A9P4U3E6"/>
<dbReference type="CDD" id="cd20336">
    <property type="entry name" value="Rcat_RBR"/>
    <property type="match status" value="1"/>
</dbReference>
<evidence type="ECO:0000256" key="5">
    <source>
        <dbReference type="ARBA" id="ARBA00022786"/>
    </source>
</evidence>
<evidence type="ECO:0000259" key="9">
    <source>
        <dbReference type="PROSITE" id="PS51873"/>
    </source>
</evidence>
<evidence type="ECO:0000256" key="6">
    <source>
        <dbReference type="ARBA" id="ARBA00022833"/>
    </source>
</evidence>
<dbReference type="OrthoDB" id="9977870at2759"/>
<dbReference type="InterPro" id="IPR031127">
    <property type="entry name" value="E3_UB_ligase_RBR"/>
</dbReference>
<sequence length="521" mass="59957">MAAISAPVLEDVVDAAPMGDWEEDLACVICGNIYDDIYNLHICADHVWCIDCAKSQFEKAILEDISMFPVNCDGRQHPLSIDTIKHLFPVDLVKRYNLKLAETFSPLKVYCSNVACSRFLVPKTHIQVEGTYNHNNGNFSAGSTYAKCADCETTTCVGCGASWLPDHFCKFEAGSIELPPYSRDLRIKQCPKCNAVIELKEACNHMTFTCNHQFCFVCLVSWNDHRADCPQYGDPEYDEEMRDARALHVRTGRDRNGLDSNGNGNGEWDFLEPSDPSWTVAPEWEEESDYDSDTWHEFRIDETVRQLRETRDEELLTSLPNLNGIHCDGHDWRRCYEPKDLKYFCCEICGVDEPRFYLCYKCGAETCYSCSFEWDDLDDGISFMVDCAEGWAEEQYNEKHPFERDDMASNAFATEDIFHINDLMGSLEAEYEMSRQGIVELSILRRDKSSIVYATFNFADMGHRFGFKLLAEREDQDENGDLEEYRKLPKYVDMDWKGEEFMSNDDVVADEHMDIREKVVV</sequence>
<dbReference type="PANTHER" id="PTHR11685">
    <property type="entry name" value="RBR FAMILY RING FINGER AND IBR DOMAIN-CONTAINING"/>
    <property type="match status" value="1"/>
</dbReference>
<keyword evidence="11" id="KW-1185">Reference proteome</keyword>
<feature type="domain" description="RING-type" evidence="9">
    <location>
        <begin position="23"/>
        <end position="233"/>
    </location>
</feature>
<evidence type="ECO:0000313" key="10">
    <source>
        <dbReference type="EMBL" id="KAF2436789.1"/>
    </source>
</evidence>
<dbReference type="PROSITE" id="PS00518">
    <property type="entry name" value="ZF_RING_1"/>
    <property type="match status" value="1"/>
</dbReference>
<dbReference type="Pfam" id="PF22191">
    <property type="entry name" value="IBR_1"/>
    <property type="match status" value="1"/>
</dbReference>
<dbReference type="PROSITE" id="PS50089">
    <property type="entry name" value="ZF_RING_2"/>
    <property type="match status" value="1"/>
</dbReference>
<keyword evidence="3" id="KW-0677">Repeat</keyword>
<keyword evidence="1" id="KW-0808">Transferase</keyword>
<dbReference type="InterPro" id="IPR001841">
    <property type="entry name" value="Znf_RING"/>
</dbReference>
<keyword evidence="6" id="KW-0862">Zinc</keyword>
<dbReference type="Gene3D" id="1.20.120.1750">
    <property type="match status" value="1"/>
</dbReference>